<evidence type="ECO:0000259" key="2">
    <source>
        <dbReference type="Pfam" id="PF13116"/>
    </source>
</evidence>
<dbReference type="KEGG" id="kuy:FY550_10145"/>
<evidence type="ECO:0000313" key="3">
    <source>
        <dbReference type="EMBL" id="QEL11464.1"/>
    </source>
</evidence>
<name>A0A5C1A078_9GAMM</name>
<dbReference type="InterPro" id="IPR011836">
    <property type="entry name" value="YhdP"/>
</dbReference>
<feature type="region of interest" description="Disordered" evidence="1">
    <location>
        <begin position="977"/>
        <end position="997"/>
    </location>
</feature>
<proteinExistence type="predicted"/>
<keyword evidence="4" id="KW-1185">Reference proteome</keyword>
<gene>
    <name evidence="3" type="ORF">FY550_10145</name>
</gene>
<evidence type="ECO:0000256" key="1">
    <source>
        <dbReference type="SAM" id="MobiDB-lite"/>
    </source>
</evidence>
<dbReference type="AlphaFoldDB" id="A0A5C1A078"/>
<reference evidence="3 4" key="1">
    <citation type="submission" date="2019-08" db="EMBL/GenBank/DDBJ databases">
        <title>Complete genome sequence of Kushneria sp. YCWA18, a halophilic phosphate-solubilizing bacterium isolated from Daqiao saltern in China.</title>
        <authorList>
            <person name="Du G.-X."/>
            <person name="Qu L.-Y."/>
        </authorList>
    </citation>
    <scope>NUCLEOTIDE SEQUENCE [LARGE SCALE GENOMIC DNA]</scope>
    <source>
        <strain evidence="3 4">YCWA18</strain>
    </source>
</reference>
<accession>A0A5C1A078</accession>
<dbReference type="EMBL" id="CP043420">
    <property type="protein sequence ID" value="QEL11464.1"/>
    <property type="molecule type" value="Genomic_DNA"/>
</dbReference>
<feature type="domain" description="YhdP central" evidence="2">
    <location>
        <begin position="1"/>
        <end position="1264"/>
    </location>
</feature>
<dbReference type="InterPro" id="IPR025263">
    <property type="entry name" value="YhdP_central"/>
</dbReference>
<dbReference type="Pfam" id="PF13116">
    <property type="entry name" value="YhdP"/>
    <property type="match status" value="1"/>
</dbReference>
<dbReference type="RefSeq" id="WP_149054508.1">
    <property type="nucleotide sequence ID" value="NZ_CP043420.1"/>
</dbReference>
<evidence type="ECO:0000313" key="4">
    <source>
        <dbReference type="Proteomes" id="UP000322553"/>
    </source>
</evidence>
<dbReference type="Proteomes" id="UP000322553">
    <property type="component" value="Chromosome"/>
</dbReference>
<sequence>MVLLRTIARWSLLLLAAILTLLAATVVALRMGVLNQPALQRHLLEALGLPDRLMVHYQDLEITLEGLDVIISLEDARVADRRNNGRPMLGVTHLQARLDTLASLQRWQPVTTDVVIRGADVDLYRLPSGGWGWWPGRQDSHSGGGLAPEQLSSWVDQLLGQRGVLREGRLTFHDGDRRQTLMVPQLTITHPGQGAHLQGSANLAGQDQAALSVVGEFANRQALTGQLQLTVDAAQAGRLGQWLLAGFEETPWHLDEVSGKLRLWANWQQGALDESRFDLDLQSLALGRGDHDLTLTTLAGRGLLVRDESDRWHGWINQLKARPTNSNASLLPNRLSLEAGSKWDTWHFRIAGFDLAPLDRFLPLLPLEGDTHQAVAHLKPSGSLNGIALDYDGQWHVRAGLVNVTTHGYDNVPGIGPISGWLEGTPRQGVFTLSGQRATFDLPGVFPVRWQLSKLETRLTWQRNDTGYTLRGEDLQVTRDQATARGSFAFLLPSEGPRRFNLDLELRNVHGDQPRNWLPLNALDPEARQWLSQHLHRADVPRATIDLGLILNKRQASGQDRIRVSLDARNASVDYLDGWPALTGINGHLEINGETIDAKLDHAILNGLVSRGARVHLNDNRLTASAAVGGDAGAMLDVLKSAPLEASLADTIASWRAHGPLIGMLNVTVPLDRPEEARVDGNIRLDQVGMYFRQSDLTVTDISGRLAYRYRNEQSNVTGKLTAHVFDSVSHVNVDLGNNRITAHGHAMAAGVAGWLGIETIIPLISGGVDYTASLDLEAGGPIVNVHTSLKGLSLQLPPPFQKAPDLETPLSLKVNLGKGSGTLQVADRVKARWRNDSHQGQVWLQHWPSNIGDWPAAQHWEVYWRAERIDLQAWQTAISRLGDQSSRQGPSMRTRAPAQKVAPIEHIVVRTDCLSMGVQCIGSMGATATARGNDWHAEMEGSFLKGSVDWRDRPNLPIHVHLSRLDISPFLRMGERSKDDRDDDASAAEKATNYAPGLKNLPPGRISIDRLLMDKTLLGKLSAQWHASEQRLGFSSIALQMPDATVSGQVNWEASGSDRSLTTARLKLNAEDLGKTLKSFSLPDAIHTEQGQANAKLAWPGAPWQFAIPAITGQFDVNLGNGRITAINSDLARVVSLLNLDNLFERLRLNFSDVTHSGISFRSLKGDATLYQGRLETRGPIQVAGSATHFTLNGQVNLMARTLDGQLGVTVPVTQNLPLAAVAIGAPQVGGVLWLFHELFEPWLSRVSRIYYHVWGPWASPQIKLEDAQ</sequence>
<organism evidence="3 4">
    <name type="scientific">Kushneria phosphatilytica</name>
    <dbReference type="NCBI Taxonomy" id="657387"/>
    <lineage>
        <taxon>Bacteria</taxon>
        <taxon>Pseudomonadati</taxon>
        <taxon>Pseudomonadota</taxon>
        <taxon>Gammaproteobacteria</taxon>
        <taxon>Oceanospirillales</taxon>
        <taxon>Halomonadaceae</taxon>
        <taxon>Kushneria</taxon>
    </lineage>
</organism>
<protein>
    <recommendedName>
        <fullName evidence="2">YhdP central domain-containing protein</fullName>
    </recommendedName>
</protein>
<dbReference type="PANTHER" id="PTHR38690:SF1">
    <property type="entry name" value="PROTEASE"/>
    <property type="match status" value="1"/>
</dbReference>
<dbReference type="PANTHER" id="PTHR38690">
    <property type="entry name" value="PROTEASE-RELATED"/>
    <property type="match status" value="1"/>
</dbReference>